<dbReference type="EMBL" id="JAGBKN010000006">
    <property type="protein sequence ID" value="MBO1516522.1"/>
    <property type="molecule type" value="Genomic_DNA"/>
</dbReference>
<dbReference type="Gene3D" id="3.40.50.10260">
    <property type="entry name" value="YjeF N-terminal domain"/>
    <property type="match status" value="1"/>
</dbReference>
<dbReference type="GO" id="GO:0110051">
    <property type="term" value="P:metabolite repair"/>
    <property type="evidence" value="ECO:0007669"/>
    <property type="project" value="TreeGrafter"/>
</dbReference>
<comment type="cofactor">
    <cofactor evidence="1">
        <name>K(+)</name>
        <dbReference type="ChEBI" id="CHEBI:29103"/>
    </cofactor>
</comment>
<sequence>MNKGANMKPDCHLAALASITPNEATALYNSEQVYAMEQAWFAQGHDSFGLMQQAAWQMAQYIQKANEQKCARPSASINGTPARRHRYQQRASIWVGKGNNGGDGWLIAHYLRRMGWQVQVVTVGFSKDDLETDNSIIKDTDINSATSISDAERAKQIALSKGCRYQRFEEMCAEWNASPNIDADADASTWQASGCAADADVYIDAIFGIGLDRAPAGIYQSAIYRFNQLAKCYKPFVISVDIPSGLVAATGEVFAGAAIQADMTLCLVARKFGLHTKDGMDYSGQVVDIALIPYALGDNALKPIAKLVTSAYALTPRQQNSYKGSYGHVLIIGGNRVDGSQGMGGAAILSASSAMATGAGKITVACHEAFHAALLTSLPDAMTINLHDADGVRQLLKGASVIAIGMGLGRDDKAKKLFVCYLKAAITEKKPIVIDADGLYHLADLHKEHHPLIAALQQHSAHHSVCLTPHSGEAAKLLDIKVSQVESDRLAAIRQCATDYGGDWVLKGAGSLVLEQRGQQAQIYVCATGNAGMATAGMGDVLSGLIAGLLAQKDLIRESRGLQQAVLLHGMAGDMLINQTNKTALLIGQRGLQAQDMPAAIRHIMQELTVSDNSW</sequence>
<dbReference type="PROSITE" id="PS01050">
    <property type="entry name" value="YJEF_C_2"/>
    <property type="match status" value="1"/>
</dbReference>
<name>A0AAW4IUR1_9GAMM</name>
<keyword evidence="7 12" id="KW-0520">NAD</keyword>
<dbReference type="GO" id="GO:0005524">
    <property type="term" value="F:ATP binding"/>
    <property type="evidence" value="ECO:0007669"/>
    <property type="project" value="UniProtKB-KW"/>
</dbReference>
<comment type="similarity">
    <text evidence="2">In the N-terminal section; belongs to the NnrE/AIBP family.</text>
</comment>
<evidence type="ECO:0000313" key="15">
    <source>
        <dbReference type="EMBL" id="MBO1516522.1"/>
    </source>
</evidence>
<proteinExistence type="inferred from homology"/>
<evidence type="ECO:0000256" key="12">
    <source>
        <dbReference type="HAMAP-Rule" id="MF_01965"/>
    </source>
</evidence>
<comment type="similarity">
    <text evidence="3">In the C-terminal section; belongs to the NnrD/CARKD family.</text>
</comment>
<keyword evidence="5 12" id="KW-0067">ATP-binding</keyword>
<protein>
    <recommendedName>
        <fullName evidence="12">ADP-dependent (S)-NAD(P)H-hydrate dehydratase</fullName>
        <ecNumber evidence="12">4.2.1.136</ecNumber>
    </recommendedName>
    <alternativeName>
        <fullName evidence="12">ADP-dependent NAD(P)HX dehydratase</fullName>
    </alternativeName>
</protein>
<comment type="cofactor">
    <cofactor evidence="12">
        <name>Mg(2+)</name>
        <dbReference type="ChEBI" id="CHEBI:18420"/>
    </cofactor>
</comment>
<evidence type="ECO:0000256" key="2">
    <source>
        <dbReference type="ARBA" id="ARBA00006001"/>
    </source>
</evidence>
<comment type="caution">
    <text evidence="15">The sequence shown here is derived from an EMBL/GenBank/DDBJ whole genome shotgun (WGS) entry which is preliminary data.</text>
</comment>
<dbReference type="InterPro" id="IPR029056">
    <property type="entry name" value="Ribokinase-like"/>
</dbReference>
<dbReference type="SUPFAM" id="SSF64153">
    <property type="entry name" value="YjeF N-terminal domain-like"/>
    <property type="match status" value="1"/>
</dbReference>
<keyword evidence="4 12" id="KW-0547">Nucleotide-binding</keyword>
<comment type="catalytic activity">
    <reaction evidence="10 12">
        <text>(6S)-NADHX + ADP = AMP + phosphate + NADH + H(+)</text>
        <dbReference type="Rhea" id="RHEA:32223"/>
        <dbReference type="ChEBI" id="CHEBI:15378"/>
        <dbReference type="ChEBI" id="CHEBI:43474"/>
        <dbReference type="ChEBI" id="CHEBI:57945"/>
        <dbReference type="ChEBI" id="CHEBI:64074"/>
        <dbReference type="ChEBI" id="CHEBI:456215"/>
        <dbReference type="ChEBI" id="CHEBI:456216"/>
        <dbReference type="EC" id="4.2.1.136"/>
    </reaction>
</comment>
<dbReference type="PANTHER" id="PTHR12592:SF0">
    <property type="entry name" value="ATP-DEPENDENT (S)-NAD(P)H-HYDRATE DEHYDRATASE"/>
    <property type="match status" value="1"/>
</dbReference>
<comment type="similarity">
    <text evidence="12">Belongs to the NnrD/CARKD family.</text>
</comment>
<dbReference type="SUPFAM" id="SSF53613">
    <property type="entry name" value="Ribokinase-like"/>
    <property type="match status" value="1"/>
</dbReference>
<dbReference type="InterPro" id="IPR036652">
    <property type="entry name" value="YjeF_N_dom_sf"/>
</dbReference>
<comment type="function">
    <text evidence="9">Bifunctional enzyme that catalyzes the epimerization of the S- and R-forms of NAD(P)HX and the dehydration of the S-form of NAD(P)HX at the expense of ADP, which is converted to AMP. This allows the repair of both epimers of NAD(P)HX, a damaged form of NAD(P)H that is a result of enzymatic or heat-dependent hydration.</text>
</comment>
<dbReference type="GO" id="GO:0046496">
    <property type="term" value="P:nicotinamide nucleotide metabolic process"/>
    <property type="evidence" value="ECO:0007669"/>
    <property type="project" value="UniProtKB-UniRule"/>
</dbReference>
<dbReference type="InterPro" id="IPR017953">
    <property type="entry name" value="Carbohydrate_kinase_pred_CS"/>
</dbReference>
<evidence type="ECO:0000256" key="8">
    <source>
        <dbReference type="ARBA" id="ARBA00023239"/>
    </source>
</evidence>
<feature type="binding site" evidence="12">
    <location>
        <position position="346"/>
    </location>
    <ligand>
        <name>(6S)-NADPHX</name>
        <dbReference type="ChEBI" id="CHEBI:64076"/>
    </ligand>
</feature>
<evidence type="ECO:0000256" key="9">
    <source>
        <dbReference type="ARBA" id="ARBA00025153"/>
    </source>
</evidence>
<accession>A0AAW4IUR1</accession>
<evidence type="ECO:0000256" key="10">
    <source>
        <dbReference type="ARBA" id="ARBA00048238"/>
    </source>
</evidence>
<dbReference type="PROSITE" id="PS51385">
    <property type="entry name" value="YJEF_N"/>
    <property type="match status" value="1"/>
</dbReference>
<keyword evidence="6 12" id="KW-0521">NADP</keyword>
<comment type="subunit">
    <text evidence="12">Homotetramer.</text>
</comment>
<dbReference type="Proteomes" id="UP000664161">
    <property type="component" value="Unassembled WGS sequence"/>
</dbReference>
<dbReference type="Pfam" id="PF01256">
    <property type="entry name" value="Carb_kinase"/>
    <property type="match status" value="1"/>
</dbReference>
<dbReference type="InterPro" id="IPR000631">
    <property type="entry name" value="CARKD"/>
</dbReference>
<dbReference type="PROSITE" id="PS51383">
    <property type="entry name" value="YJEF_C_3"/>
    <property type="match status" value="1"/>
</dbReference>
<evidence type="ECO:0000256" key="4">
    <source>
        <dbReference type="ARBA" id="ARBA00022741"/>
    </source>
</evidence>
<dbReference type="HAMAP" id="MF_01965">
    <property type="entry name" value="NADHX_dehydratase"/>
    <property type="match status" value="1"/>
</dbReference>
<dbReference type="GO" id="GO:0052855">
    <property type="term" value="F:ADP-dependent NAD(P)H-hydrate dehydratase activity"/>
    <property type="evidence" value="ECO:0007669"/>
    <property type="project" value="UniProtKB-UniRule"/>
</dbReference>
<reference evidence="15 16" key="1">
    <citation type="submission" date="2021-03" db="EMBL/GenBank/DDBJ databases">
        <authorList>
            <person name="Shang D.-D."/>
            <person name="Du Z.-J."/>
            <person name="Chen G.-J."/>
        </authorList>
    </citation>
    <scope>NUCLEOTIDE SEQUENCE [LARGE SCALE GENOMIC DNA]</scope>
    <source>
        <strain evidence="15 16">F2608</strain>
    </source>
</reference>
<evidence type="ECO:0000259" key="14">
    <source>
        <dbReference type="PROSITE" id="PS51385"/>
    </source>
</evidence>
<comment type="catalytic activity">
    <reaction evidence="11 12">
        <text>(6S)-NADPHX + ADP = AMP + phosphate + NADPH + H(+)</text>
        <dbReference type="Rhea" id="RHEA:32235"/>
        <dbReference type="ChEBI" id="CHEBI:15378"/>
        <dbReference type="ChEBI" id="CHEBI:43474"/>
        <dbReference type="ChEBI" id="CHEBI:57783"/>
        <dbReference type="ChEBI" id="CHEBI:64076"/>
        <dbReference type="ChEBI" id="CHEBI:456215"/>
        <dbReference type="ChEBI" id="CHEBI:456216"/>
        <dbReference type="EC" id="4.2.1.136"/>
    </reaction>
</comment>
<evidence type="ECO:0000256" key="6">
    <source>
        <dbReference type="ARBA" id="ARBA00022857"/>
    </source>
</evidence>
<feature type="binding site" evidence="12">
    <location>
        <begin position="507"/>
        <end position="511"/>
    </location>
    <ligand>
        <name>AMP</name>
        <dbReference type="ChEBI" id="CHEBI:456215"/>
    </ligand>
</feature>
<dbReference type="CDD" id="cd01171">
    <property type="entry name" value="YXKO-related"/>
    <property type="match status" value="1"/>
</dbReference>
<dbReference type="EC" id="4.2.1.136" evidence="12"/>
<gene>
    <name evidence="12" type="primary">nnrD</name>
    <name evidence="15" type="ORF">J3491_04130</name>
</gene>
<feature type="domain" description="YjeF N-terminal" evidence="14">
    <location>
        <begin position="33"/>
        <end position="297"/>
    </location>
</feature>
<dbReference type="GO" id="GO:0052856">
    <property type="term" value="F:NAD(P)HX epimerase activity"/>
    <property type="evidence" value="ECO:0007669"/>
    <property type="project" value="TreeGrafter"/>
</dbReference>
<organism evidence="15 16">
    <name type="scientific">Psychrobacter halodurans</name>
    <dbReference type="NCBI Taxonomy" id="2818439"/>
    <lineage>
        <taxon>Bacteria</taxon>
        <taxon>Pseudomonadati</taxon>
        <taxon>Pseudomonadota</taxon>
        <taxon>Gammaproteobacteria</taxon>
        <taxon>Moraxellales</taxon>
        <taxon>Moraxellaceae</taxon>
        <taxon>Psychrobacter</taxon>
    </lineage>
</organism>
<evidence type="ECO:0000256" key="5">
    <source>
        <dbReference type="ARBA" id="ARBA00022840"/>
    </source>
</evidence>
<evidence type="ECO:0000256" key="1">
    <source>
        <dbReference type="ARBA" id="ARBA00001958"/>
    </source>
</evidence>
<feature type="binding site" evidence="12">
    <location>
        <position position="539"/>
    </location>
    <ligand>
        <name>AMP</name>
        <dbReference type="ChEBI" id="CHEBI:456215"/>
    </ligand>
</feature>
<evidence type="ECO:0000256" key="11">
    <source>
        <dbReference type="ARBA" id="ARBA00049209"/>
    </source>
</evidence>
<evidence type="ECO:0000256" key="7">
    <source>
        <dbReference type="ARBA" id="ARBA00023027"/>
    </source>
</evidence>
<evidence type="ECO:0000259" key="13">
    <source>
        <dbReference type="PROSITE" id="PS51383"/>
    </source>
</evidence>
<feature type="binding site" evidence="12">
    <location>
        <position position="470"/>
    </location>
    <ligand>
        <name>(6S)-NADPHX</name>
        <dbReference type="ChEBI" id="CHEBI:64076"/>
    </ligand>
</feature>
<feature type="binding site" evidence="12">
    <location>
        <position position="540"/>
    </location>
    <ligand>
        <name>(6S)-NADPHX</name>
        <dbReference type="ChEBI" id="CHEBI:64076"/>
    </ligand>
</feature>
<feature type="domain" description="YjeF C-terminal" evidence="13">
    <location>
        <begin position="306"/>
        <end position="608"/>
    </location>
</feature>
<comment type="function">
    <text evidence="12">Catalyzes the dehydration of the S-form of NAD(P)HX at the expense of ADP, which is converted to AMP. Together with NAD(P)HX epimerase, which catalyzes the epimerization of the S- and R-forms, the enzyme allows the repair of both epimers of NAD(P)HX, a damaged form of NAD(P)H that is a result of enzymatic or heat-dependent hydration.</text>
</comment>
<dbReference type="Gene3D" id="3.40.1190.20">
    <property type="match status" value="1"/>
</dbReference>
<evidence type="ECO:0000313" key="16">
    <source>
        <dbReference type="Proteomes" id="UP000664161"/>
    </source>
</evidence>
<feature type="binding site" evidence="12">
    <location>
        <position position="407"/>
    </location>
    <ligand>
        <name>(6S)-NADPHX</name>
        <dbReference type="ChEBI" id="CHEBI:64076"/>
    </ligand>
</feature>
<dbReference type="AlphaFoldDB" id="A0AAW4IUR1"/>
<keyword evidence="8 12" id="KW-0456">Lyase</keyword>
<dbReference type="NCBIfam" id="TIGR00196">
    <property type="entry name" value="yjeF_cterm"/>
    <property type="match status" value="1"/>
</dbReference>
<dbReference type="Pfam" id="PF03853">
    <property type="entry name" value="YjeF_N"/>
    <property type="match status" value="1"/>
</dbReference>
<keyword evidence="16" id="KW-1185">Reference proteome</keyword>
<dbReference type="InterPro" id="IPR004443">
    <property type="entry name" value="YjeF_N_dom"/>
</dbReference>
<dbReference type="PANTHER" id="PTHR12592">
    <property type="entry name" value="ATP-DEPENDENT (S)-NAD(P)H-HYDRATE DEHYDRATASE FAMILY MEMBER"/>
    <property type="match status" value="1"/>
</dbReference>
<evidence type="ECO:0000256" key="3">
    <source>
        <dbReference type="ARBA" id="ARBA00009524"/>
    </source>
</evidence>